<organism evidence="1 2">
    <name type="scientific">Neurospora intermedia</name>
    <dbReference type="NCBI Taxonomy" id="5142"/>
    <lineage>
        <taxon>Eukaryota</taxon>
        <taxon>Fungi</taxon>
        <taxon>Dikarya</taxon>
        <taxon>Ascomycota</taxon>
        <taxon>Pezizomycotina</taxon>
        <taxon>Sordariomycetes</taxon>
        <taxon>Sordariomycetidae</taxon>
        <taxon>Sordariales</taxon>
        <taxon>Sordariaceae</taxon>
        <taxon>Neurospora</taxon>
    </lineage>
</organism>
<evidence type="ECO:0000313" key="2">
    <source>
        <dbReference type="Proteomes" id="UP001451303"/>
    </source>
</evidence>
<evidence type="ECO:0000313" key="1">
    <source>
        <dbReference type="EMBL" id="KAL0475138.1"/>
    </source>
</evidence>
<protein>
    <submittedName>
        <fullName evidence="1">Uncharacterized protein</fullName>
    </submittedName>
</protein>
<proteinExistence type="predicted"/>
<name>A0ABR3DS68_NEUIN</name>
<dbReference type="EMBL" id="JAVLET010000001">
    <property type="protein sequence ID" value="KAL0475138.1"/>
    <property type="molecule type" value="Genomic_DNA"/>
</dbReference>
<accession>A0ABR3DS68</accession>
<reference evidence="1 2" key="1">
    <citation type="submission" date="2023-09" db="EMBL/GenBank/DDBJ databases">
        <title>Multi-omics analysis of a traditional fermented food reveals byproduct-associated fungal strains for waste-to-food upcycling.</title>
        <authorList>
            <consortium name="Lawrence Berkeley National Laboratory"/>
            <person name="Rekdal V.M."/>
            <person name="Villalobos-Escobedo J.M."/>
            <person name="Rodriguez-Valeron N."/>
            <person name="Garcia M.O."/>
            <person name="Vasquez D.P."/>
            <person name="Damayanti I."/>
            <person name="Sorensen P.M."/>
            <person name="Baidoo E.E."/>
            <person name="De Carvalho A.C."/>
            <person name="Riley R."/>
            <person name="Lipzen A."/>
            <person name="He G."/>
            <person name="Yan M."/>
            <person name="Haridas S."/>
            <person name="Daum C."/>
            <person name="Yoshinaga Y."/>
            <person name="Ng V."/>
            <person name="Grigoriev I.V."/>
            <person name="Munk R."/>
            <person name="Nuraida L."/>
            <person name="Wijaya C.H."/>
            <person name="Morales P.-C."/>
            <person name="Keasling J.D."/>
        </authorList>
    </citation>
    <scope>NUCLEOTIDE SEQUENCE [LARGE SCALE GENOMIC DNA]</scope>
    <source>
        <strain evidence="1 2">FGSC 2613</strain>
    </source>
</reference>
<dbReference type="Proteomes" id="UP001451303">
    <property type="component" value="Unassembled WGS sequence"/>
</dbReference>
<sequence>MDARQFWQQTGPRILRVSRSLTARFRAMGYRSWHAFRISNIGGLPGHLDGGWHPMKIASSCNAMPCSVYYLFAPDAAPIIGMVQARSFCRHHPSASQSSTGTRNYYMSSTGFILEARTFLSGMELASPLPTTYLGPTRRDW</sequence>
<gene>
    <name evidence="1" type="ORF">QR685DRAFT_36683</name>
</gene>
<comment type="caution">
    <text evidence="1">The sequence shown here is derived from an EMBL/GenBank/DDBJ whole genome shotgun (WGS) entry which is preliminary data.</text>
</comment>
<keyword evidence="2" id="KW-1185">Reference proteome</keyword>